<dbReference type="PANTHER" id="PTHR24388:SF54">
    <property type="entry name" value="PROTEIN ESCARGOT"/>
    <property type="match status" value="1"/>
</dbReference>
<evidence type="ECO:0000313" key="9">
    <source>
        <dbReference type="EMBL" id="KAF2217154.1"/>
    </source>
</evidence>
<dbReference type="InterPro" id="IPR036236">
    <property type="entry name" value="Znf_C2H2_sf"/>
</dbReference>
<feature type="non-terminal residue" evidence="9">
    <location>
        <position position="125"/>
    </location>
</feature>
<sequence>MRITKHGSFRVQDLECSLCDKSFGRPSDLTRHLSGTHRCFTGAKTGTTIERLRAQTVSKEHHLTQARTHEPALACGWKDCRQILTNNGELMRHRREHGDLRPVKCPICGKGLSRMDKLKPHMKLH</sequence>
<dbReference type="GO" id="GO:0000978">
    <property type="term" value="F:RNA polymerase II cis-regulatory region sequence-specific DNA binding"/>
    <property type="evidence" value="ECO:0007669"/>
    <property type="project" value="TreeGrafter"/>
</dbReference>
<keyword evidence="4 7" id="KW-0863">Zinc-finger</keyword>
<protein>
    <recommendedName>
        <fullName evidence="8">C2H2-type domain-containing protein</fullName>
    </recommendedName>
</protein>
<dbReference type="AlphaFoldDB" id="A0A6A6FUY5"/>
<evidence type="ECO:0000256" key="2">
    <source>
        <dbReference type="ARBA" id="ARBA00022723"/>
    </source>
</evidence>
<keyword evidence="5" id="KW-0862">Zinc</keyword>
<evidence type="ECO:0000256" key="5">
    <source>
        <dbReference type="ARBA" id="ARBA00022833"/>
    </source>
</evidence>
<dbReference type="SUPFAM" id="SSF57667">
    <property type="entry name" value="beta-beta-alpha zinc fingers"/>
    <property type="match status" value="1"/>
</dbReference>
<evidence type="ECO:0000313" key="10">
    <source>
        <dbReference type="Proteomes" id="UP000799539"/>
    </source>
</evidence>
<keyword evidence="10" id="KW-1185">Reference proteome</keyword>
<dbReference type="Proteomes" id="UP000799539">
    <property type="component" value="Unassembled WGS sequence"/>
</dbReference>
<dbReference type="Gene3D" id="3.30.160.60">
    <property type="entry name" value="Classic Zinc Finger"/>
    <property type="match status" value="2"/>
</dbReference>
<name>A0A6A6FUY5_9PEZI</name>
<reference evidence="9" key="1">
    <citation type="journal article" date="2020" name="Stud. Mycol.">
        <title>101 Dothideomycetes genomes: a test case for predicting lifestyles and emergence of pathogens.</title>
        <authorList>
            <person name="Haridas S."/>
            <person name="Albert R."/>
            <person name="Binder M."/>
            <person name="Bloem J."/>
            <person name="Labutti K."/>
            <person name="Salamov A."/>
            <person name="Andreopoulos B."/>
            <person name="Baker S."/>
            <person name="Barry K."/>
            <person name="Bills G."/>
            <person name="Bluhm B."/>
            <person name="Cannon C."/>
            <person name="Castanera R."/>
            <person name="Culley D."/>
            <person name="Daum C."/>
            <person name="Ezra D."/>
            <person name="Gonzalez J."/>
            <person name="Henrissat B."/>
            <person name="Kuo A."/>
            <person name="Liang C."/>
            <person name="Lipzen A."/>
            <person name="Lutzoni F."/>
            <person name="Magnuson J."/>
            <person name="Mondo S."/>
            <person name="Nolan M."/>
            <person name="Ohm R."/>
            <person name="Pangilinan J."/>
            <person name="Park H.-J."/>
            <person name="Ramirez L."/>
            <person name="Alfaro M."/>
            <person name="Sun H."/>
            <person name="Tritt A."/>
            <person name="Yoshinaga Y."/>
            <person name="Zwiers L.-H."/>
            <person name="Turgeon B."/>
            <person name="Goodwin S."/>
            <person name="Spatafora J."/>
            <person name="Crous P."/>
            <person name="Grigoriev I."/>
        </authorList>
    </citation>
    <scope>NUCLEOTIDE SEQUENCE</scope>
    <source>
        <strain evidence="9">SCOH1-5</strain>
    </source>
</reference>
<dbReference type="PROSITE" id="PS50157">
    <property type="entry name" value="ZINC_FINGER_C2H2_2"/>
    <property type="match status" value="3"/>
</dbReference>
<dbReference type="GO" id="GO:0008270">
    <property type="term" value="F:zinc ion binding"/>
    <property type="evidence" value="ECO:0007669"/>
    <property type="project" value="UniProtKB-KW"/>
</dbReference>
<dbReference type="SMART" id="SM00355">
    <property type="entry name" value="ZnF_C2H2"/>
    <property type="match status" value="3"/>
</dbReference>
<accession>A0A6A6FUY5</accession>
<feature type="domain" description="C2H2-type" evidence="8">
    <location>
        <begin position="73"/>
        <end position="102"/>
    </location>
</feature>
<dbReference type="InterPro" id="IPR013087">
    <property type="entry name" value="Znf_C2H2_type"/>
</dbReference>
<dbReference type="GO" id="GO:0005634">
    <property type="term" value="C:nucleus"/>
    <property type="evidence" value="ECO:0007669"/>
    <property type="project" value="UniProtKB-SubCell"/>
</dbReference>
<dbReference type="GO" id="GO:0000981">
    <property type="term" value="F:DNA-binding transcription factor activity, RNA polymerase II-specific"/>
    <property type="evidence" value="ECO:0007669"/>
    <property type="project" value="TreeGrafter"/>
</dbReference>
<dbReference type="OrthoDB" id="10018191at2759"/>
<evidence type="ECO:0000256" key="3">
    <source>
        <dbReference type="ARBA" id="ARBA00022737"/>
    </source>
</evidence>
<evidence type="ECO:0000256" key="7">
    <source>
        <dbReference type="PROSITE-ProRule" id="PRU00042"/>
    </source>
</evidence>
<keyword evidence="6" id="KW-0539">Nucleus</keyword>
<dbReference type="Pfam" id="PF00096">
    <property type="entry name" value="zf-C2H2"/>
    <property type="match status" value="2"/>
</dbReference>
<evidence type="ECO:0000256" key="1">
    <source>
        <dbReference type="ARBA" id="ARBA00004123"/>
    </source>
</evidence>
<evidence type="ECO:0000256" key="4">
    <source>
        <dbReference type="ARBA" id="ARBA00022771"/>
    </source>
</evidence>
<feature type="domain" description="C2H2-type" evidence="8">
    <location>
        <begin position="103"/>
        <end position="125"/>
    </location>
</feature>
<dbReference type="EMBL" id="ML992663">
    <property type="protein sequence ID" value="KAF2217154.1"/>
    <property type="molecule type" value="Genomic_DNA"/>
</dbReference>
<dbReference type="PROSITE" id="PS00028">
    <property type="entry name" value="ZINC_FINGER_C2H2_1"/>
    <property type="match status" value="3"/>
</dbReference>
<dbReference type="PANTHER" id="PTHR24388">
    <property type="entry name" value="ZINC FINGER PROTEIN"/>
    <property type="match status" value="1"/>
</dbReference>
<comment type="subcellular location">
    <subcellularLocation>
        <location evidence="1">Nucleus</location>
    </subcellularLocation>
</comment>
<proteinExistence type="predicted"/>
<keyword evidence="3" id="KW-0677">Repeat</keyword>
<dbReference type="InterPro" id="IPR050527">
    <property type="entry name" value="Snail/Krueppel_Znf"/>
</dbReference>
<feature type="domain" description="C2H2-type" evidence="8">
    <location>
        <begin position="14"/>
        <end position="37"/>
    </location>
</feature>
<evidence type="ECO:0000259" key="8">
    <source>
        <dbReference type="PROSITE" id="PS50157"/>
    </source>
</evidence>
<keyword evidence="2" id="KW-0479">Metal-binding</keyword>
<evidence type="ECO:0000256" key="6">
    <source>
        <dbReference type="ARBA" id="ARBA00023242"/>
    </source>
</evidence>
<gene>
    <name evidence="9" type="ORF">CERZMDRAFT_33078</name>
</gene>
<organism evidence="9 10">
    <name type="scientific">Cercospora zeae-maydis SCOH1-5</name>
    <dbReference type="NCBI Taxonomy" id="717836"/>
    <lineage>
        <taxon>Eukaryota</taxon>
        <taxon>Fungi</taxon>
        <taxon>Dikarya</taxon>
        <taxon>Ascomycota</taxon>
        <taxon>Pezizomycotina</taxon>
        <taxon>Dothideomycetes</taxon>
        <taxon>Dothideomycetidae</taxon>
        <taxon>Mycosphaerellales</taxon>
        <taxon>Mycosphaerellaceae</taxon>
        <taxon>Cercospora</taxon>
    </lineage>
</organism>